<protein>
    <recommendedName>
        <fullName evidence="7">Glycoside hydrolase family 127 protein</fullName>
    </recommendedName>
</protein>
<dbReference type="AlphaFoldDB" id="A0A1H9ACA7"/>
<dbReference type="Proteomes" id="UP000198504">
    <property type="component" value="Unassembled WGS sequence"/>
</dbReference>
<evidence type="ECO:0000259" key="2">
    <source>
        <dbReference type="Pfam" id="PF07944"/>
    </source>
</evidence>
<dbReference type="InterPro" id="IPR008928">
    <property type="entry name" value="6-hairpin_glycosidase_sf"/>
</dbReference>
<name>A0A1H9ACA7_9ACTN</name>
<feature type="domain" description="Non-reducing end beta-L-arabinofuranosidase-like GH127 C-terminal" evidence="4">
    <location>
        <begin position="538"/>
        <end position="656"/>
    </location>
</feature>
<dbReference type="Pfam" id="PF20737">
    <property type="entry name" value="Glyco_hydro127C"/>
    <property type="match status" value="1"/>
</dbReference>
<feature type="domain" description="Non-reducing end beta-L-arabinofuranosidase-like GH127 middle" evidence="3">
    <location>
        <begin position="443"/>
        <end position="536"/>
    </location>
</feature>
<dbReference type="InterPro" id="IPR049174">
    <property type="entry name" value="Beta-AFase-like"/>
</dbReference>
<dbReference type="InterPro" id="IPR049049">
    <property type="entry name" value="Beta-AFase-like_GH127_C"/>
</dbReference>
<evidence type="ECO:0000313" key="6">
    <source>
        <dbReference type="Proteomes" id="UP000198504"/>
    </source>
</evidence>
<dbReference type="STRING" id="1036181.SAMN05421756_101559"/>
<sequence length="658" mass="72059">MTDTATRPAPDTSPSPADRTGPVRLVDTRRTALLPATRGRVTGGLWAERRRVNREVSVTTGWDRLHEAGNFTNLELAAGRHEGTPYVGSLPFLDSDLYKWLEAVAWTLADPDLDAEGEARLEQFLDASTQVLEAAQAADGYLDSYFQVNFPGERFVQLAWGHELYCAGHLIQAAVALHRTRGDARLLDVARRVADLVVASFGSGEGRVDGIDGHPEVETALVELYRETGEQGYLDAARYFVDRRGHGLLAGHAFGSHYFQDHEPVREATSVEGHSVRQLYLLAGVADLYVEDGDESLIQAADRLWHEMVATKTYLTGGIGTHHTDEAFGDPYELTNERSYCETCAAIASVMFSWRMLMITGEARYADLVERTLYNGFLAGLSLDGQRYIYANPLQVREGHMAGGNDRDYARKPWFKCACCPPNVMRTLASLEHYVALGGAAGLRLHQFVSGSWTAPVGDGEATVAVETDYPWDGRVRVRVEDSPGTWGLTVRIPHWASGATLTVNGEPVQPTVADGWATVTRVWAAGDELVLDLPLEPRFTRADSRVDADRASVALERGPVVYCFEAVDNPGHRLDDVILDPTATVEVRSTDDGLPADVVTLAAPGRVRPRPAEGWWPYADASTAAPTDGEPVTLTAVPYYVWGNRAPGAMRIWTPAE</sequence>
<evidence type="ECO:0000313" key="5">
    <source>
        <dbReference type="EMBL" id="SEP74392.1"/>
    </source>
</evidence>
<organism evidence="5 6">
    <name type="scientific">Microlunatus flavus</name>
    <dbReference type="NCBI Taxonomy" id="1036181"/>
    <lineage>
        <taxon>Bacteria</taxon>
        <taxon>Bacillati</taxon>
        <taxon>Actinomycetota</taxon>
        <taxon>Actinomycetes</taxon>
        <taxon>Propionibacteriales</taxon>
        <taxon>Propionibacteriaceae</taxon>
        <taxon>Microlunatus</taxon>
    </lineage>
</organism>
<accession>A0A1H9ACA7</accession>
<dbReference type="SUPFAM" id="SSF48208">
    <property type="entry name" value="Six-hairpin glycosidases"/>
    <property type="match status" value="1"/>
</dbReference>
<gene>
    <name evidence="5" type="ORF">SAMN05421756_101559</name>
</gene>
<evidence type="ECO:0000259" key="3">
    <source>
        <dbReference type="Pfam" id="PF20736"/>
    </source>
</evidence>
<reference evidence="6" key="1">
    <citation type="submission" date="2016-10" db="EMBL/GenBank/DDBJ databases">
        <authorList>
            <person name="Varghese N."/>
            <person name="Submissions S."/>
        </authorList>
    </citation>
    <scope>NUCLEOTIDE SEQUENCE [LARGE SCALE GENOMIC DNA]</scope>
    <source>
        <strain evidence="6">CGMCC 4.6856</strain>
    </source>
</reference>
<dbReference type="PANTHER" id="PTHR43465:SF2">
    <property type="entry name" value="DUF1680 DOMAIN PROTEIN (AFU_ORTHOLOGUE AFUA_1G08910)"/>
    <property type="match status" value="1"/>
</dbReference>
<dbReference type="EMBL" id="FOFA01000001">
    <property type="protein sequence ID" value="SEP74392.1"/>
    <property type="molecule type" value="Genomic_DNA"/>
</dbReference>
<dbReference type="OrthoDB" id="9757939at2"/>
<dbReference type="Pfam" id="PF07944">
    <property type="entry name" value="Beta-AFase-like_GH127_cat"/>
    <property type="match status" value="1"/>
</dbReference>
<feature type="domain" description="Non-reducing end beta-L-arabinofuranosidase-like GH127 catalytic" evidence="2">
    <location>
        <begin position="40"/>
        <end position="432"/>
    </location>
</feature>
<dbReference type="InterPro" id="IPR049046">
    <property type="entry name" value="Beta-AFase-like_GH127_middle"/>
</dbReference>
<keyword evidence="6" id="KW-1185">Reference proteome</keyword>
<evidence type="ECO:0008006" key="7">
    <source>
        <dbReference type="Google" id="ProtNLM"/>
    </source>
</evidence>
<dbReference type="RefSeq" id="WP_091177558.1">
    <property type="nucleotide sequence ID" value="NZ_FOFA01000001.1"/>
</dbReference>
<evidence type="ECO:0000256" key="1">
    <source>
        <dbReference type="SAM" id="MobiDB-lite"/>
    </source>
</evidence>
<dbReference type="PANTHER" id="PTHR43465">
    <property type="entry name" value="DUF1680 DOMAIN PROTEIN (AFU_ORTHOLOGUE AFUA_1G08910)"/>
    <property type="match status" value="1"/>
</dbReference>
<feature type="region of interest" description="Disordered" evidence="1">
    <location>
        <begin position="1"/>
        <end position="22"/>
    </location>
</feature>
<dbReference type="GO" id="GO:0005975">
    <property type="term" value="P:carbohydrate metabolic process"/>
    <property type="evidence" value="ECO:0007669"/>
    <property type="project" value="InterPro"/>
</dbReference>
<evidence type="ECO:0000259" key="4">
    <source>
        <dbReference type="Pfam" id="PF20737"/>
    </source>
</evidence>
<proteinExistence type="predicted"/>
<dbReference type="Pfam" id="PF20736">
    <property type="entry name" value="Glyco_hydro127M"/>
    <property type="match status" value="1"/>
</dbReference>
<dbReference type="InterPro" id="IPR012878">
    <property type="entry name" value="Beta-AFase-like_GH127_cat"/>
</dbReference>